<keyword evidence="1" id="KW-0472">Membrane</keyword>
<dbReference type="RefSeq" id="WP_085126302.1">
    <property type="nucleotide sequence ID" value="NZ_FWZX01000039.1"/>
</dbReference>
<evidence type="ECO:0000313" key="3">
    <source>
        <dbReference type="Proteomes" id="UP000192917"/>
    </source>
</evidence>
<dbReference type="EMBL" id="FWZX01000039">
    <property type="protein sequence ID" value="SMF79084.1"/>
    <property type="molecule type" value="Genomic_DNA"/>
</dbReference>
<evidence type="ECO:0000256" key="1">
    <source>
        <dbReference type="SAM" id="Phobius"/>
    </source>
</evidence>
<sequence>MDAILKSPVRSALLGLLLVVPLLLFVTPEAWSGEFWRFVARWLHVVAGILLVGLLWFANLLQLPLMPRLPEDARAPFARTFGPALLLWLRWSGLATAATGLLLAWLMGYLPQALTLGAIEGFAVPRHSAIGLGMWIALAMIANLWLFIWPQHRIALGLTGASPERRLAAARQALYATRINFAASLPMLFLMVSAQNLF</sequence>
<protein>
    <recommendedName>
        <fullName evidence="4">Urate oxidase N-terminal domain-containing protein</fullName>
    </recommendedName>
</protein>
<organism evidence="2 3">
    <name type="scientific">Tistlia consotensis USBA 355</name>
    <dbReference type="NCBI Taxonomy" id="560819"/>
    <lineage>
        <taxon>Bacteria</taxon>
        <taxon>Pseudomonadati</taxon>
        <taxon>Pseudomonadota</taxon>
        <taxon>Alphaproteobacteria</taxon>
        <taxon>Rhodospirillales</taxon>
        <taxon>Rhodovibrionaceae</taxon>
        <taxon>Tistlia</taxon>
    </lineage>
</organism>
<reference evidence="2 3" key="1">
    <citation type="submission" date="2017-04" db="EMBL/GenBank/DDBJ databases">
        <authorList>
            <person name="Afonso C.L."/>
            <person name="Miller P.J."/>
            <person name="Scott M.A."/>
            <person name="Spackman E."/>
            <person name="Goraichik I."/>
            <person name="Dimitrov K.M."/>
            <person name="Suarez D.L."/>
            <person name="Swayne D.E."/>
        </authorList>
    </citation>
    <scope>NUCLEOTIDE SEQUENCE [LARGE SCALE GENOMIC DNA]</scope>
    <source>
        <strain evidence="2 3">USBA 355</strain>
    </source>
</reference>
<feature type="transmembrane region" description="Helical" evidence="1">
    <location>
        <begin position="175"/>
        <end position="194"/>
    </location>
</feature>
<feature type="transmembrane region" description="Helical" evidence="1">
    <location>
        <begin position="128"/>
        <end position="148"/>
    </location>
</feature>
<name>A0A1Y6CTX3_9PROT</name>
<evidence type="ECO:0000313" key="2">
    <source>
        <dbReference type="EMBL" id="SMF79084.1"/>
    </source>
</evidence>
<dbReference type="AlphaFoldDB" id="A0A1Y6CTX3"/>
<keyword evidence="1" id="KW-1133">Transmembrane helix</keyword>
<accession>A0A1Y6CTX3</accession>
<feature type="transmembrane region" description="Helical" evidence="1">
    <location>
        <begin position="84"/>
        <end position="108"/>
    </location>
</feature>
<keyword evidence="1" id="KW-0812">Transmembrane</keyword>
<gene>
    <name evidence="2" type="ORF">SAMN05428998_13946</name>
</gene>
<feature type="transmembrane region" description="Helical" evidence="1">
    <location>
        <begin position="42"/>
        <end position="63"/>
    </location>
</feature>
<evidence type="ECO:0008006" key="4">
    <source>
        <dbReference type="Google" id="ProtNLM"/>
    </source>
</evidence>
<keyword evidence="3" id="KW-1185">Reference proteome</keyword>
<dbReference type="Proteomes" id="UP000192917">
    <property type="component" value="Unassembled WGS sequence"/>
</dbReference>
<proteinExistence type="predicted"/>
<dbReference type="STRING" id="560819.SAMN05428998_13946"/>